<dbReference type="InterPro" id="IPR029055">
    <property type="entry name" value="Ntn_hydrolases_N"/>
</dbReference>
<dbReference type="Gene3D" id="3.60.20.10">
    <property type="entry name" value="Glutamine Phosphoribosylpyrophosphate, subunit 1, domain 1"/>
    <property type="match status" value="1"/>
</dbReference>
<feature type="domain" description="Putative peptidoglycan binding" evidence="1">
    <location>
        <begin position="227"/>
        <end position="280"/>
    </location>
</feature>
<evidence type="ECO:0000313" key="2">
    <source>
        <dbReference type="EMBL" id="GLZ81298.1"/>
    </source>
</evidence>
<organism evidence="2 3">
    <name type="scientific">Actinorhabdospora filicis</name>
    <dbReference type="NCBI Taxonomy" id="1785913"/>
    <lineage>
        <taxon>Bacteria</taxon>
        <taxon>Bacillati</taxon>
        <taxon>Actinomycetota</taxon>
        <taxon>Actinomycetes</taxon>
        <taxon>Micromonosporales</taxon>
        <taxon>Micromonosporaceae</taxon>
        <taxon>Actinorhabdospora</taxon>
    </lineage>
</organism>
<dbReference type="AlphaFoldDB" id="A0A9W6SSK1"/>
<accession>A0A9W6SSK1</accession>
<dbReference type="InterPro" id="IPR010430">
    <property type="entry name" value="DUF1028"/>
</dbReference>
<dbReference type="EMBL" id="BSTX01000005">
    <property type="protein sequence ID" value="GLZ81298.1"/>
    <property type="molecule type" value="Genomic_DNA"/>
</dbReference>
<keyword evidence="3" id="KW-1185">Reference proteome</keyword>
<dbReference type="Pfam" id="PF08823">
    <property type="entry name" value="PG_binding_2"/>
    <property type="match status" value="1"/>
</dbReference>
<gene>
    <name evidence="2" type="ORF">Afil01_61050</name>
</gene>
<protein>
    <recommendedName>
        <fullName evidence="1">Putative peptidoglycan binding domain-containing protein</fullName>
    </recommendedName>
</protein>
<proteinExistence type="predicted"/>
<dbReference type="InterPro" id="IPR014927">
    <property type="entry name" value="PG-bd_2"/>
</dbReference>
<dbReference type="Pfam" id="PF06267">
    <property type="entry name" value="DUF1028"/>
    <property type="match status" value="1"/>
</dbReference>
<dbReference type="SUPFAM" id="SSF56235">
    <property type="entry name" value="N-terminal nucleophile aminohydrolases (Ntn hydrolases)"/>
    <property type="match status" value="1"/>
</dbReference>
<dbReference type="PANTHER" id="PTHR39328">
    <property type="entry name" value="BLL2871 PROTEIN"/>
    <property type="match status" value="1"/>
</dbReference>
<comment type="caution">
    <text evidence="2">The sequence shown here is derived from an EMBL/GenBank/DDBJ whole genome shotgun (WGS) entry which is preliminary data.</text>
</comment>
<reference evidence="2" key="1">
    <citation type="submission" date="2023-03" db="EMBL/GenBank/DDBJ databases">
        <title>Actinorhabdospora filicis NBRC 111898.</title>
        <authorList>
            <person name="Ichikawa N."/>
            <person name="Sato H."/>
            <person name="Tonouchi N."/>
        </authorList>
    </citation>
    <scope>NUCLEOTIDE SEQUENCE</scope>
    <source>
        <strain evidence="2">NBRC 111898</strain>
    </source>
</reference>
<evidence type="ECO:0000259" key="1">
    <source>
        <dbReference type="Pfam" id="PF08823"/>
    </source>
</evidence>
<dbReference type="Proteomes" id="UP001165079">
    <property type="component" value="Unassembled WGS sequence"/>
</dbReference>
<sequence>MPARAARVATAAYPPRMTFSIVARSADGTMHGVAVASKFLAVGAVAPAAEAGVGAVASQAHANLAFRPQALAFLATGTPAAETIAGLVASDGGRDHRQLGVVGTDTAATFTGAECLDWAGGEAGDDFAVQGNLLTGPEVVAGMAAAWRDNPELPFAERLLAALTAGDEAGGDRRGKQSASVYVVGRGLGLGGASDVAVDLRVDDHPEPVAELARLLRVHRLLFDRADPDTLLDLTGELAGEVAALLAAKGFTGEGALDTWAGIENFEERLVPGKIDPLLLEQLRG</sequence>
<dbReference type="PANTHER" id="PTHR39328:SF1">
    <property type="entry name" value="BLL2871 PROTEIN"/>
    <property type="match status" value="1"/>
</dbReference>
<evidence type="ECO:0000313" key="3">
    <source>
        <dbReference type="Proteomes" id="UP001165079"/>
    </source>
</evidence>
<name>A0A9W6SSK1_9ACTN</name>